<gene>
    <name evidence="2" type="ORF">MEBOL_007941</name>
</gene>
<organism evidence="2 3">
    <name type="scientific">Melittangium boletus DSM 14713</name>
    <dbReference type="NCBI Taxonomy" id="1294270"/>
    <lineage>
        <taxon>Bacteria</taxon>
        <taxon>Pseudomonadati</taxon>
        <taxon>Myxococcota</taxon>
        <taxon>Myxococcia</taxon>
        <taxon>Myxococcales</taxon>
        <taxon>Cystobacterineae</taxon>
        <taxon>Archangiaceae</taxon>
        <taxon>Melittangium</taxon>
    </lineage>
</organism>
<proteinExistence type="predicted"/>
<accession>A0A250IT45</accession>
<sequence>MRMSIRRVPPVDERQLHDRALQKDPAILVDLLLAFAERIEGFLTSGLKCDKETAHDALIDVLFAYATTPERYDPRQGRLVTYLTQAAKYRVRDRLRSRASEAQREENFASVVELWQPSPKEDLENYVEASRAVDRLIEKGLLKDERDVAALRLILSGESSTETLARALGLDTSCLERMRQEVKRHRDRLMKILERFGKEDPDDPA</sequence>
<dbReference type="GO" id="GO:0003700">
    <property type="term" value="F:DNA-binding transcription factor activity"/>
    <property type="evidence" value="ECO:0007669"/>
    <property type="project" value="InterPro"/>
</dbReference>
<dbReference type="EMBL" id="CP022163">
    <property type="protein sequence ID" value="ATB34438.1"/>
    <property type="molecule type" value="Genomic_DNA"/>
</dbReference>
<dbReference type="AlphaFoldDB" id="A0A250IT45"/>
<keyword evidence="3" id="KW-1185">Reference proteome</keyword>
<protein>
    <recommendedName>
        <fullName evidence="1">RNA polymerase sigma-70 region 2 domain-containing protein</fullName>
    </recommendedName>
</protein>
<dbReference type="Pfam" id="PF04542">
    <property type="entry name" value="Sigma70_r2"/>
    <property type="match status" value="1"/>
</dbReference>
<feature type="domain" description="RNA polymerase sigma-70 region 2" evidence="1">
    <location>
        <begin position="48"/>
        <end position="99"/>
    </location>
</feature>
<evidence type="ECO:0000313" key="2">
    <source>
        <dbReference type="EMBL" id="ATB34438.1"/>
    </source>
</evidence>
<dbReference type="InterPro" id="IPR013325">
    <property type="entry name" value="RNA_pol_sigma_r2"/>
</dbReference>
<reference evidence="2 3" key="1">
    <citation type="submission" date="2017-06" db="EMBL/GenBank/DDBJ databases">
        <authorList>
            <person name="Kim H.J."/>
            <person name="Triplett B.A."/>
        </authorList>
    </citation>
    <scope>NUCLEOTIDE SEQUENCE [LARGE SCALE GENOMIC DNA]</scope>
    <source>
        <strain evidence="2 3">DSM 14713</strain>
    </source>
</reference>
<dbReference type="GO" id="GO:0006352">
    <property type="term" value="P:DNA-templated transcription initiation"/>
    <property type="evidence" value="ECO:0007669"/>
    <property type="project" value="InterPro"/>
</dbReference>
<dbReference type="Proteomes" id="UP000217289">
    <property type="component" value="Chromosome"/>
</dbReference>
<evidence type="ECO:0000313" key="3">
    <source>
        <dbReference type="Proteomes" id="UP000217289"/>
    </source>
</evidence>
<evidence type="ECO:0000259" key="1">
    <source>
        <dbReference type="Pfam" id="PF04542"/>
    </source>
</evidence>
<dbReference type="Gene3D" id="1.10.1740.10">
    <property type="match status" value="1"/>
</dbReference>
<dbReference type="SUPFAM" id="SSF88946">
    <property type="entry name" value="Sigma2 domain of RNA polymerase sigma factors"/>
    <property type="match status" value="1"/>
</dbReference>
<dbReference type="KEGG" id="mbd:MEBOL_007941"/>
<dbReference type="InterPro" id="IPR007627">
    <property type="entry name" value="RNA_pol_sigma70_r2"/>
</dbReference>
<name>A0A250IT45_9BACT</name>